<dbReference type="EC" id="2.3.2.26" evidence="2"/>
<evidence type="ECO:0000313" key="10">
    <source>
        <dbReference type="EMBL" id="UYV60313.1"/>
    </source>
</evidence>
<evidence type="ECO:0000259" key="7">
    <source>
        <dbReference type="PROSITE" id="PS50237"/>
    </source>
</evidence>
<organism evidence="10 12">
    <name type="scientific">Cordylochernes scorpioides</name>
    <dbReference type="NCBI Taxonomy" id="51811"/>
    <lineage>
        <taxon>Eukaryota</taxon>
        <taxon>Metazoa</taxon>
        <taxon>Ecdysozoa</taxon>
        <taxon>Arthropoda</taxon>
        <taxon>Chelicerata</taxon>
        <taxon>Arachnida</taxon>
        <taxon>Pseudoscorpiones</taxon>
        <taxon>Cheliferoidea</taxon>
        <taxon>Chernetidae</taxon>
        <taxon>Cordylochernes</taxon>
    </lineage>
</organism>
<evidence type="ECO:0000256" key="1">
    <source>
        <dbReference type="ARBA" id="ARBA00000885"/>
    </source>
</evidence>
<dbReference type="Proteomes" id="UP001235939">
    <property type="component" value="Chromosome 01"/>
</dbReference>
<dbReference type="EMBL" id="CP092863">
    <property type="protein sequence ID" value="UYV60313.1"/>
    <property type="molecule type" value="Genomic_DNA"/>
</dbReference>
<dbReference type="InterPro" id="IPR044611">
    <property type="entry name" value="E3A/B/C-like"/>
</dbReference>
<evidence type="ECO:0000256" key="3">
    <source>
        <dbReference type="ARBA" id="ARBA00022679"/>
    </source>
</evidence>
<proteinExistence type="predicted"/>
<dbReference type="PANTHER" id="PTHR45700:SF8">
    <property type="entry name" value="HECT-TYPE E3 UBIQUITIN TRANSFERASE"/>
    <property type="match status" value="1"/>
</dbReference>
<dbReference type="EMBL" id="CP092863">
    <property type="protein sequence ID" value="UYV60311.1"/>
    <property type="molecule type" value="Genomic_DNA"/>
</dbReference>
<reference evidence="10 12" key="1">
    <citation type="submission" date="2022-01" db="EMBL/GenBank/DDBJ databases">
        <title>A chromosomal length assembly of Cordylochernes scorpioides.</title>
        <authorList>
            <person name="Zeh D."/>
            <person name="Zeh J."/>
        </authorList>
    </citation>
    <scope>NUCLEOTIDE SEQUENCE [LARGE SCALE GENOMIC DNA]</scope>
    <source>
        <strain evidence="10">IN4F17</strain>
        <tissue evidence="10">Whole Body</tissue>
    </source>
</reference>
<dbReference type="PROSITE" id="PS50237">
    <property type="entry name" value="HECT"/>
    <property type="match status" value="1"/>
</dbReference>
<keyword evidence="12" id="KW-1185">Reference proteome</keyword>
<comment type="catalytic activity">
    <reaction evidence="1">
        <text>S-ubiquitinyl-[E2 ubiquitin-conjugating enzyme]-L-cysteine + [acceptor protein]-L-lysine = [E2 ubiquitin-conjugating enzyme]-L-cysteine + N(6)-ubiquitinyl-[acceptor protein]-L-lysine.</text>
        <dbReference type="EC" id="2.3.2.26"/>
    </reaction>
</comment>
<dbReference type="SMART" id="SM00119">
    <property type="entry name" value="HECTc"/>
    <property type="match status" value="1"/>
</dbReference>
<keyword evidence="4 5" id="KW-0833">Ubl conjugation pathway</keyword>
<evidence type="ECO:0000256" key="2">
    <source>
        <dbReference type="ARBA" id="ARBA00012485"/>
    </source>
</evidence>
<gene>
    <name evidence="8" type="ORF">LAZ67_1000804</name>
    <name evidence="9" type="ORF">LAZ67_1000805</name>
    <name evidence="10" type="ORF">LAZ67_1000806</name>
    <name evidence="11" type="ORF">LAZ67_1000809</name>
</gene>
<evidence type="ECO:0000313" key="11">
    <source>
        <dbReference type="EMBL" id="UYV60316.1"/>
    </source>
</evidence>
<keyword evidence="3" id="KW-0808">Transferase</keyword>
<dbReference type="PANTHER" id="PTHR45700">
    <property type="entry name" value="UBIQUITIN-PROTEIN LIGASE E3C"/>
    <property type="match status" value="1"/>
</dbReference>
<name>A0ABY6JXE7_9ARAC</name>
<dbReference type="Gene3D" id="3.30.2410.10">
    <property type="entry name" value="Hect, E3 ligase catalytic domain"/>
    <property type="match status" value="1"/>
</dbReference>
<evidence type="ECO:0000256" key="6">
    <source>
        <dbReference type="SAM" id="Phobius"/>
    </source>
</evidence>
<sequence>MHFEICDHRPLSKVGWDIEERWKDLRIHIESMWEQHSEKHVLRVNRSNILYDTVGSLFYAIQCRDFEVLKKPLKVVFVGEVGEDEGGLKNEYFTILFKQILSKEYDMFVYNEETRRFWLKASPKRQFFEYYLAGLLFGLAIYNLAPINIPLPQVFYRKLIGGVGRFSDLRDFDPTLEKNLNHILEYEGDDIYDTFGITLLKNGKEIPVTQENKKEYVFNHVNNLLNEDIKEQFKHFQNGFLDSPARGELLFSYFRPSELSDIFSGKYCIETLKSITTYEGDYNGESDVVKNLWEILQEEDESFLKSFLMFVTGSECMPMTGSSLTIQRQGPDSDMLPFASTCFNILLLPDYSSKEKLLEKFKNALQFCEGFGSQ</sequence>
<dbReference type="Gene3D" id="3.30.2160.10">
    <property type="entry name" value="Hect, E3 ligase catalytic domain"/>
    <property type="match status" value="1"/>
</dbReference>
<dbReference type="InterPro" id="IPR035983">
    <property type="entry name" value="Hect_E3_ubiquitin_ligase"/>
</dbReference>
<accession>A0ABY6JXE7</accession>
<keyword evidence="6" id="KW-0472">Membrane</keyword>
<dbReference type="Gene3D" id="3.90.1750.10">
    <property type="entry name" value="Hect, E3 ligase catalytic domains"/>
    <property type="match status" value="1"/>
</dbReference>
<evidence type="ECO:0000256" key="5">
    <source>
        <dbReference type="PROSITE-ProRule" id="PRU00104"/>
    </source>
</evidence>
<evidence type="ECO:0000256" key="4">
    <source>
        <dbReference type="ARBA" id="ARBA00022786"/>
    </source>
</evidence>
<dbReference type="EMBL" id="CP092863">
    <property type="protein sequence ID" value="UYV60312.1"/>
    <property type="molecule type" value="Genomic_DNA"/>
</dbReference>
<keyword evidence="6" id="KW-0812">Transmembrane</keyword>
<feature type="transmembrane region" description="Helical" evidence="6">
    <location>
        <begin position="127"/>
        <end position="145"/>
    </location>
</feature>
<feature type="domain" description="HECT" evidence="7">
    <location>
        <begin position="65"/>
        <end position="374"/>
    </location>
</feature>
<feature type="active site" description="Glycyl thioester intermediate" evidence="5">
    <location>
        <position position="342"/>
    </location>
</feature>
<dbReference type="InterPro" id="IPR000569">
    <property type="entry name" value="HECT_dom"/>
</dbReference>
<dbReference type="EMBL" id="CP092863">
    <property type="protein sequence ID" value="UYV60316.1"/>
    <property type="molecule type" value="Genomic_DNA"/>
</dbReference>
<keyword evidence="6" id="KW-1133">Transmembrane helix</keyword>
<protein>
    <recommendedName>
        <fullName evidence="2">HECT-type E3 ubiquitin transferase</fullName>
        <ecNumber evidence="2">2.3.2.26</ecNumber>
    </recommendedName>
</protein>
<evidence type="ECO:0000313" key="8">
    <source>
        <dbReference type="EMBL" id="UYV60311.1"/>
    </source>
</evidence>
<evidence type="ECO:0000313" key="9">
    <source>
        <dbReference type="EMBL" id="UYV60312.1"/>
    </source>
</evidence>
<dbReference type="SUPFAM" id="SSF56204">
    <property type="entry name" value="Hect, E3 ligase catalytic domain"/>
    <property type="match status" value="1"/>
</dbReference>
<evidence type="ECO:0000313" key="12">
    <source>
        <dbReference type="Proteomes" id="UP001235939"/>
    </source>
</evidence>
<dbReference type="Pfam" id="PF00632">
    <property type="entry name" value="HECT"/>
    <property type="match status" value="1"/>
</dbReference>